<dbReference type="EMBL" id="DYDO01000003">
    <property type="protein sequence ID" value="DBA28333.1"/>
    <property type="molecule type" value="Genomic_DNA"/>
</dbReference>
<keyword evidence="2" id="KW-1185">Reference proteome</keyword>
<comment type="caution">
    <text evidence="1">The sequence shown here is derived from an EMBL/GenBank/DDBJ whole genome shotgun (WGS) entry which is preliminary data.</text>
</comment>
<dbReference type="Proteomes" id="UP001181693">
    <property type="component" value="Unassembled WGS sequence"/>
</dbReference>
<protein>
    <submittedName>
        <fullName evidence="1">Uncharacterized protein</fullName>
    </submittedName>
</protein>
<reference evidence="1" key="1">
    <citation type="thesis" date="2020" institute="ProQuest LLC" country="789 East Eisenhower Parkway, Ann Arbor, MI, USA">
        <title>Comparative Genomics and Chromosome Evolution.</title>
        <authorList>
            <person name="Mudd A.B."/>
        </authorList>
    </citation>
    <scope>NUCLEOTIDE SEQUENCE</scope>
    <source>
        <strain evidence="1">1538</strain>
        <tissue evidence="1">Blood</tissue>
    </source>
</reference>
<organism evidence="1 2">
    <name type="scientific">Pyxicephalus adspersus</name>
    <name type="common">African bullfrog</name>
    <dbReference type="NCBI Taxonomy" id="30357"/>
    <lineage>
        <taxon>Eukaryota</taxon>
        <taxon>Metazoa</taxon>
        <taxon>Chordata</taxon>
        <taxon>Craniata</taxon>
        <taxon>Vertebrata</taxon>
        <taxon>Euteleostomi</taxon>
        <taxon>Amphibia</taxon>
        <taxon>Batrachia</taxon>
        <taxon>Anura</taxon>
        <taxon>Neobatrachia</taxon>
        <taxon>Ranoidea</taxon>
        <taxon>Pyxicephalidae</taxon>
        <taxon>Pyxicephalinae</taxon>
        <taxon>Pyxicephalus</taxon>
    </lineage>
</organism>
<accession>A0AAV3AMI9</accession>
<dbReference type="AlphaFoldDB" id="A0AAV3AMI9"/>
<proteinExistence type="predicted"/>
<sequence>MILITAEQHSFLFFSRSTFKVYYYNPRCFIEPSLQLLLWCYFCDATSITINCLLMYDLILLRRFFETYLFCEYWLSASSHSLPPLILPLDLLLCLCDLSM</sequence>
<name>A0AAV3AMI9_PYXAD</name>
<gene>
    <name evidence="1" type="ORF">GDO54_008718</name>
</gene>
<evidence type="ECO:0000313" key="2">
    <source>
        <dbReference type="Proteomes" id="UP001181693"/>
    </source>
</evidence>
<evidence type="ECO:0000313" key="1">
    <source>
        <dbReference type="EMBL" id="DBA28333.1"/>
    </source>
</evidence>